<dbReference type="EMBL" id="QOKW01000061">
    <property type="protein sequence ID" value="KAA0675684.1"/>
    <property type="molecule type" value="Genomic_DNA"/>
</dbReference>
<dbReference type="OrthoDB" id="7292168at2"/>
<keyword evidence="4" id="KW-0378">Hydrolase</keyword>
<feature type="compositionally biased region" description="Low complexity" evidence="1">
    <location>
        <begin position="904"/>
        <end position="918"/>
    </location>
</feature>
<dbReference type="Pfam" id="PF05048">
    <property type="entry name" value="NosD"/>
    <property type="match status" value="1"/>
</dbReference>
<proteinExistence type="predicted"/>
<evidence type="ECO:0000313" key="4">
    <source>
        <dbReference type="EMBL" id="KAA0675684.1"/>
    </source>
</evidence>
<dbReference type="PANTHER" id="PTHR36453:SF1">
    <property type="entry name" value="RIGHT HANDED BETA HELIX DOMAIN-CONTAINING PROTEIN"/>
    <property type="match status" value="1"/>
</dbReference>
<gene>
    <name evidence="4" type="ORF">DS843_30485</name>
</gene>
<dbReference type="InterPro" id="IPR011049">
    <property type="entry name" value="Serralysin-like_metalloprot_C"/>
</dbReference>
<dbReference type="InterPro" id="IPR031768">
    <property type="entry name" value="CBM60_xylan-bd"/>
</dbReference>
<dbReference type="Proteomes" id="UP000480854">
    <property type="component" value="Unassembled WGS sequence"/>
</dbReference>
<dbReference type="Pfam" id="PF00353">
    <property type="entry name" value="HemolysinCabind"/>
    <property type="match status" value="1"/>
</dbReference>
<dbReference type="SUPFAM" id="SSF51126">
    <property type="entry name" value="Pectin lyase-like"/>
    <property type="match status" value="1"/>
</dbReference>
<dbReference type="SMART" id="SM00710">
    <property type="entry name" value="PbH1"/>
    <property type="match status" value="8"/>
</dbReference>
<dbReference type="AlphaFoldDB" id="A0A9W7KMQ1"/>
<dbReference type="RefSeq" id="WP_149472577.1">
    <property type="nucleotide sequence ID" value="NZ_QOKW01000061.1"/>
</dbReference>
<evidence type="ECO:0000313" key="5">
    <source>
        <dbReference type="Proteomes" id="UP000480854"/>
    </source>
</evidence>
<evidence type="ECO:0000259" key="2">
    <source>
        <dbReference type="Pfam" id="PF05048"/>
    </source>
</evidence>
<dbReference type="GO" id="GO:0016787">
    <property type="term" value="F:hydrolase activity"/>
    <property type="evidence" value="ECO:0007669"/>
    <property type="project" value="UniProtKB-KW"/>
</dbReference>
<organism evidence="4 5">
    <name type="scientific">Roseomonas genomospecies 6</name>
    <dbReference type="NCBI Taxonomy" id="214106"/>
    <lineage>
        <taxon>Bacteria</taxon>
        <taxon>Pseudomonadati</taxon>
        <taxon>Pseudomonadota</taxon>
        <taxon>Alphaproteobacteria</taxon>
        <taxon>Acetobacterales</taxon>
        <taxon>Roseomonadaceae</taxon>
        <taxon>Roseomonas</taxon>
    </lineage>
</organism>
<feature type="region of interest" description="Disordered" evidence="1">
    <location>
        <begin position="868"/>
        <end position="926"/>
    </location>
</feature>
<dbReference type="InterPro" id="IPR007742">
    <property type="entry name" value="NosD_dom"/>
</dbReference>
<name>A0A9W7KMQ1_9PROT</name>
<evidence type="ECO:0000256" key="1">
    <source>
        <dbReference type="SAM" id="MobiDB-lite"/>
    </source>
</evidence>
<sequence length="1103" mass="113926">MSTSPQRTIDVPIVVNAWGVSAGQAPHFRLLVDGVTIGEAWVAATSSTPYRFTATLDPDQAHRISIWYDNDGMANGVDRNLFVGSIVVDGQEVRSTDPRATYDKGAVDGKDVVAGQTGLYWGGLLSFGLGEEMFGGPLVRPPPRPEEVITRPIPITVEAAHGASATGPVRFKVLVDGKLAGEAEAASGSAERFTFGVTLDPSVAHTVQILPASGTQAGDLSFGTVTVNGRSLTAPPPAQDGSVTLAVAPPVFQGTASDAPAPQGAAFYVAKNGNDGWSGRLATPNAEGTDGPFASLERAQAAMRAGTVKTTYVREGGYTLTNTLTLGAQDSGVRILGYPGEQVVLSGGQRVSGFTYEGNGVWSAPLSAAPGLDVTVNGVRYRLASKAVYDPQDPTTGWFVADASAFGASRNALRYRAGDVTAADLVPGSRVQVFDTERLQDAILTVAGIDTVTRTLTFTSDAPFTMRDGSTFKLLGNSAHVDQVGEFAHRASDGRLVIKAGEDFTGTGVEVARLGTLLRLNGASGVTVQGLTFTNTTTDGNALDVVNGDVNTITGNSFVNVGTGIRLTQGSDRNLVGGNYLDHLGVNGIALSGQSIGNTVTGNRIQNIGEVRKYAGGIMASGISETVISHNDIDHSSRYGISVKNWDGATISLNNAILHNRIRNTGLETADSGGIELLGRSNLNTGTRIEGNWIEHTGGIATTGTGQWLRNHKGYGIYLDDLTSGVTVQGNFLRDTAWAAVMIHGGHDNTVTNNIGVLGANGESFIRVEWVPLAGAAGIPANNTVTGNLVSGAVPLGGYVTILSAGQNAIDANFLHQVGTYGANDRTGDPLFADAYNRDYSLLPLSPALTAGIQDLAWMLMGIASGGGTAPPQSGGGTTPLPPSNPQTNEPPAPVPAPQPDPSKPGGAPAAPSASAPADPAPARPSVPFSRIVDGVQQRVAAQVYEGPVATLQWSFLGTVENEVVGGSDGNDFINLLGGDDAASGGAGDDVLDGGSGSNWLIGGPGHDTFFVDGRGGEVTWSTIVDLERGEWATLWGFVPGQSRLTWEEMGGAEGHKGATVRCDIDGNGTIDASMTFTGKAVGAMTVTTGMAGSESYIAFITL</sequence>
<accession>A0A9W7KMQ1</accession>
<dbReference type="Gene3D" id="2.150.10.10">
    <property type="entry name" value="Serralysin-like metalloprotease, C-terminal"/>
    <property type="match status" value="1"/>
</dbReference>
<dbReference type="SUPFAM" id="SSF51120">
    <property type="entry name" value="beta-Roll"/>
    <property type="match status" value="1"/>
</dbReference>
<feature type="domain" description="Carbohydrate binding module xylan-binding" evidence="3">
    <location>
        <begin position="13"/>
        <end position="100"/>
    </location>
</feature>
<dbReference type="PANTHER" id="PTHR36453">
    <property type="entry name" value="SECRETED PROTEIN-RELATED"/>
    <property type="match status" value="1"/>
</dbReference>
<dbReference type="InterPro" id="IPR001343">
    <property type="entry name" value="Hemolysn_Ca-bd"/>
</dbReference>
<feature type="compositionally biased region" description="Pro residues" evidence="1">
    <location>
        <begin position="880"/>
        <end position="903"/>
    </location>
</feature>
<protein>
    <submittedName>
        <fullName evidence="4">Secreted sugar hydrolase-like protein (Modular protein)</fullName>
    </submittedName>
</protein>
<feature type="domain" description="Periplasmic copper-binding protein NosD beta helix" evidence="2">
    <location>
        <begin position="505"/>
        <end position="674"/>
    </location>
</feature>
<dbReference type="Gene3D" id="2.160.20.10">
    <property type="entry name" value="Single-stranded right-handed beta-helix, Pectin lyase-like"/>
    <property type="match status" value="3"/>
</dbReference>
<keyword evidence="5" id="KW-1185">Reference proteome</keyword>
<dbReference type="InterPro" id="IPR012334">
    <property type="entry name" value="Pectin_lyas_fold"/>
</dbReference>
<dbReference type="Pfam" id="PF16841">
    <property type="entry name" value="CBM60"/>
    <property type="match status" value="1"/>
</dbReference>
<evidence type="ECO:0000259" key="3">
    <source>
        <dbReference type="Pfam" id="PF16841"/>
    </source>
</evidence>
<reference evidence="4 5" key="1">
    <citation type="submission" date="2018-07" db="EMBL/GenBank/DDBJ databases">
        <title>Genome sequence of Azospirillum sp. ATCC 49961.</title>
        <authorList>
            <person name="Sant'Anna F.H."/>
            <person name="Baldani J.I."/>
            <person name="Zilli J.E."/>
            <person name="Reis V.M."/>
            <person name="Hartmann A."/>
            <person name="Cruz L."/>
            <person name="de Souza E.M."/>
            <person name="de Oliveira Pedrosa F."/>
            <person name="Passaglia L.M.P."/>
        </authorList>
    </citation>
    <scope>NUCLEOTIDE SEQUENCE [LARGE SCALE GENOMIC DNA]</scope>
    <source>
        <strain evidence="4 5">ATCC 49961</strain>
    </source>
</reference>
<dbReference type="PRINTS" id="PR00313">
    <property type="entry name" value="CABNDNGRPT"/>
</dbReference>
<dbReference type="Gene3D" id="2.60.60.40">
    <property type="match status" value="1"/>
</dbReference>
<feature type="compositionally biased region" description="Gly residues" evidence="1">
    <location>
        <begin position="868"/>
        <end position="878"/>
    </location>
</feature>
<comment type="caution">
    <text evidence="4">The sequence shown here is derived from an EMBL/GenBank/DDBJ whole genome shotgun (WGS) entry which is preliminary data.</text>
</comment>
<dbReference type="InterPro" id="IPR006626">
    <property type="entry name" value="PbH1"/>
</dbReference>
<dbReference type="GO" id="GO:0005509">
    <property type="term" value="F:calcium ion binding"/>
    <property type="evidence" value="ECO:0007669"/>
    <property type="project" value="InterPro"/>
</dbReference>
<dbReference type="InterPro" id="IPR011050">
    <property type="entry name" value="Pectin_lyase_fold/virulence"/>
</dbReference>